<dbReference type="PANTHER" id="PTHR31632:SF2">
    <property type="entry name" value="PLASMA MEMBRANE IRON PERMEASE"/>
    <property type="match status" value="1"/>
</dbReference>
<evidence type="ECO:0000256" key="1">
    <source>
        <dbReference type="ARBA" id="ARBA00004141"/>
    </source>
</evidence>
<dbReference type="PANTHER" id="PTHR31632">
    <property type="entry name" value="IRON TRANSPORTER FTH1"/>
    <property type="match status" value="1"/>
</dbReference>
<comment type="subcellular location">
    <subcellularLocation>
        <location evidence="1">Membrane</location>
        <topology evidence="1">Multi-pass membrane protein</topology>
    </subcellularLocation>
</comment>
<keyword evidence="5 7" id="KW-0472">Membrane</keyword>
<feature type="region of interest" description="Disordered" evidence="6">
    <location>
        <begin position="586"/>
        <end position="659"/>
    </location>
</feature>
<feature type="transmembrane region" description="Helical" evidence="7">
    <location>
        <begin position="436"/>
        <end position="453"/>
    </location>
</feature>
<dbReference type="RefSeq" id="WP_268916666.1">
    <property type="nucleotide sequence ID" value="NZ_JAPTMY010000004.1"/>
</dbReference>
<feature type="transmembrane region" description="Helical" evidence="7">
    <location>
        <begin position="559"/>
        <end position="578"/>
    </location>
</feature>
<dbReference type="EMBL" id="JAPTMY010000004">
    <property type="protein sequence ID" value="MCZ0856987.1"/>
    <property type="molecule type" value="Genomic_DNA"/>
</dbReference>
<feature type="transmembrane region" description="Helical" evidence="7">
    <location>
        <begin position="365"/>
        <end position="386"/>
    </location>
</feature>
<sequence>MPYSRLPLSRPAADDPAHRPGALIALAAVLLLLLGVLSPLGSAGGARADESAPATPSASASQGGATDYDTWSAVAAAVSSDLDEALTQYQSGNTAGAAATFQKAYSTSYGASNMGTVVKDNLGQDTATKQQEAFEDLRTQSYKTGNDAAITTGVTSLKTSLAGSGTALDAIGSLASPRDYATAQADAIATERAEIQASRKNVNKGREGRTWTEVAAEMTPLIDQAVDKASNGDGRGGADLINKAYYGYYEKLGFEKTVMAAISGNRVSQVENQFKVVRQAMVDGADISEITADAEDLKSMLTEDAAVLDGGAAASVNPLKAFFTGSFGQAFIILLREGLEAILVVAAIIAYLVKAGMRDRIKLIYAGLVLGLVGSGVVAVLFAVLYDSADSHQEILEGVVALVAMAMLLFTSNWMLSKSSVSAWNAYVRDKTESSISTGGFWALASLSFLAVFREGAETVLFYEALFTMNPSGAASIWQGFAAAAVCLVLIFLLIRFTSVKIPLRPFFAITSIIMAVLVVIFAGGGVHALIEGDLVPASYLPGWPTYDYLGLYPYKQTLIAQAVMTAVVIVLFVISAVRRRREDRVRAAKTGDSVGAAEKKADDGAELSAASADAAAPEDSASSEGEGSGDPAGSHDAEDSGTPASADDPPADPSPADK</sequence>
<feature type="region of interest" description="Disordered" evidence="6">
    <location>
        <begin position="44"/>
        <end position="63"/>
    </location>
</feature>
<feature type="transmembrane region" description="Helical" evidence="7">
    <location>
        <begin position="473"/>
        <end position="495"/>
    </location>
</feature>
<dbReference type="Pfam" id="PF03239">
    <property type="entry name" value="FTR1"/>
    <property type="match status" value="1"/>
</dbReference>
<proteinExistence type="inferred from homology"/>
<feature type="transmembrane region" description="Helical" evidence="7">
    <location>
        <begin position="398"/>
        <end position="416"/>
    </location>
</feature>
<feature type="transmembrane region" description="Helical" evidence="7">
    <location>
        <begin position="507"/>
        <end position="531"/>
    </location>
</feature>
<dbReference type="InterPro" id="IPR004923">
    <property type="entry name" value="FTR1/Fip1/EfeU"/>
</dbReference>
<evidence type="ECO:0000256" key="6">
    <source>
        <dbReference type="SAM" id="MobiDB-lite"/>
    </source>
</evidence>
<feature type="compositionally biased region" description="Low complexity" evidence="6">
    <location>
        <begin position="51"/>
        <end position="63"/>
    </location>
</feature>
<keyword evidence="9" id="KW-1185">Reference proteome</keyword>
<evidence type="ECO:0000313" key="9">
    <source>
        <dbReference type="Proteomes" id="UP001072034"/>
    </source>
</evidence>
<evidence type="ECO:0000313" key="8">
    <source>
        <dbReference type="EMBL" id="MCZ0856987.1"/>
    </source>
</evidence>
<comment type="caution">
    <text evidence="8">The sequence shown here is derived from an EMBL/GenBank/DDBJ whole genome shotgun (WGS) entry which is preliminary data.</text>
</comment>
<name>A0ABT4I5G3_9ACTO</name>
<comment type="similarity">
    <text evidence="2">Belongs to the oxidase-dependent Fe transporter (OFeT) (TC 9.A.10.1) family.</text>
</comment>
<accession>A0ABT4I5G3</accession>
<evidence type="ECO:0000256" key="7">
    <source>
        <dbReference type="SAM" id="Phobius"/>
    </source>
</evidence>
<keyword evidence="3 7" id="KW-0812">Transmembrane</keyword>
<evidence type="ECO:0000256" key="5">
    <source>
        <dbReference type="ARBA" id="ARBA00023136"/>
    </source>
</evidence>
<dbReference type="Proteomes" id="UP001072034">
    <property type="component" value="Unassembled WGS sequence"/>
</dbReference>
<evidence type="ECO:0000256" key="3">
    <source>
        <dbReference type="ARBA" id="ARBA00022692"/>
    </source>
</evidence>
<protein>
    <submittedName>
        <fullName evidence="8">FTR1 family iron permease</fullName>
    </submittedName>
</protein>
<gene>
    <name evidence="8" type="ORF">OHJ16_02855</name>
</gene>
<evidence type="ECO:0000256" key="4">
    <source>
        <dbReference type="ARBA" id="ARBA00022989"/>
    </source>
</evidence>
<evidence type="ECO:0000256" key="2">
    <source>
        <dbReference type="ARBA" id="ARBA00008333"/>
    </source>
</evidence>
<feature type="compositionally biased region" description="Low complexity" evidence="6">
    <location>
        <begin position="607"/>
        <end position="633"/>
    </location>
</feature>
<organism evidence="8 9">
    <name type="scientific">Actinomyces israelii</name>
    <dbReference type="NCBI Taxonomy" id="1659"/>
    <lineage>
        <taxon>Bacteria</taxon>
        <taxon>Bacillati</taxon>
        <taxon>Actinomycetota</taxon>
        <taxon>Actinomycetes</taxon>
        <taxon>Actinomycetales</taxon>
        <taxon>Actinomycetaceae</taxon>
        <taxon>Actinomyces</taxon>
    </lineage>
</organism>
<keyword evidence="4 7" id="KW-1133">Transmembrane helix</keyword>
<feature type="transmembrane region" description="Helical" evidence="7">
    <location>
        <begin position="330"/>
        <end position="353"/>
    </location>
</feature>
<reference evidence="8" key="1">
    <citation type="submission" date="2022-10" db="EMBL/GenBank/DDBJ databases">
        <title>Genome sequence of Actinomyces israelii ATCC 10048.</title>
        <authorList>
            <person name="Watt R.M."/>
            <person name="Tong W.M."/>
        </authorList>
    </citation>
    <scope>NUCLEOTIDE SEQUENCE</scope>
    <source>
        <strain evidence="8">ATCC 10048</strain>
    </source>
</reference>